<feature type="domain" description="Calx-beta" evidence="6">
    <location>
        <begin position="611"/>
        <end position="712"/>
    </location>
</feature>
<dbReference type="InterPro" id="IPR001434">
    <property type="entry name" value="OmcB-like_DUF11"/>
</dbReference>
<name>A0ABU7IP01_9FLAO</name>
<feature type="region of interest" description="Disordered" evidence="5">
    <location>
        <begin position="1022"/>
        <end position="1135"/>
    </location>
</feature>
<keyword evidence="2" id="KW-0677">Repeat</keyword>
<evidence type="ECO:0000313" key="7">
    <source>
        <dbReference type="EMBL" id="MEE1974689.1"/>
    </source>
</evidence>
<keyword evidence="4" id="KW-0406">Ion transport</keyword>
<dbReference type="Pfam" id="PF19081">
    <property type="entry name" value="Ig_7"/>
    <property type="match status" value="1"/>
</dbReference>
<evidence type="ECO:0000256" key="3">
    <source>
        <dbReference type="ARBA" id="ARBA00022837"/>
    </source>
</evidence>
<evidence type="ECO:0000256" key="4">
    <source>
        <dbReference type="ARBA" id="ARBA00023065"/>
    </source>
</evidence>
<organism evidence="7 8">
    <name type="scientific">Maribacter cobaltidurans</name>
    <dbReference type="NCBI Taxonomy" id="1178778"/>
    <lineage>
        <taxon>Bacteria</taxon>
        <taxon>Pseudomonadati</taxon>
        <taxon>Bacteroidota</taxon>
        <taxon>Flavobacteriia</taxon>
        <taxon>Flavobacteriales</taxon>
        <taxon>Flavobacteriaceae</taxon>
        <taxon>Maribacter</taxon>
    </lineage>
</organism>
<dbReference type="PANTHER" id="PTHR11878:SF65">
    <property type="entry name" value="NA_CA-EXCHANGE PROTEIN, ISOFORM G"/>
    <property type="match status" value="1"/>
</dbReference>
<dbReference type="InterPro" id="IPR026341">
    <property type="entry name" value="T9SS_type_B"/>
</dbReference>
<dbReference type="Pfam" id="PF03160">
    <property type="entry name" value="Calx-beta"/>
    <property type="match status" value="4"/>
</dbReference>
<protein>
    <submittedName>
        <fullName evidence="7">Calx-beta domain-containing protein</fullName>
    </submittedName>
</protein>
<comment type="caution">
    <text evidence="7">The sequence shown here is derived from an EMBL/GenBank/DDBJ whole genome shotgun (WGS) entry which is preliminary data.</text>
</comment>
<dbReference type="RefSeq" id="WP_272649521.1">
    <property type="nucleotide sequence ID" value="NZ_JAZDDG010000001.1"/>
</dbReference>
<evidence type="ECO:0000259" key="6">
    <source>
        <dbReference type="SMART" id="SM00237"/>
    </source>
</evidence>
<dbReference type="SMART" id="SM00237">
    <property type="entry name" value="Calx_beta"/>
    <property type="match status" value="2"/>
</dbReference>
<feature type="compositionally biased region" description="Acidic residues" evidence="5">
    <location>
        <begin position="1043"/>
        <end position="1052"/>
    </location>
</feature>
<keyword evidence="8" id="KW-1185">Reference proteome</keyword>
<dbReference type="SUPFAM" id="SSF141072">
    <property type="entry name" value="CalX-like"/>
    <property type="match status" value="4"/>
</dbReference>
<dbReference type="NCBIfam" id="TIGR01451">
    <property type="entry name" value="B_ant_repeat"/>
    <property type="match status" value="2"/>
</dbReference>
<feature type="compositionally biased region" description="Acidic residues" evidence="5">
    <location>
        <begin position="1108"/>
        <end position="1118"/>
    </location>
</feature>
<evidence type="ECO:0000313" key="8">
    <source>
        <dbReference type="Proteomes" id="UP001356308"/>
    </source>
</evidence>
<reference evidence="7 8" key="1">
    <citation type="submission" date="2024-01" db="EMBL/GenBank/DDBJ databases">
        <title>Maribacter spp. originated from different algae showed divergent polysaccharides utilization ability.</title>
        <authorList>
            <person name="Wang H."/>
            <person name="Wu Y."/>
        </authorList>
    </citation>
    <scope>NUCLEOTIDE SEQUENCE [LARGE SCALE GENOMIC DNA]</scope>
    <source>
        <strain evidence="7 8">PR1</strain>
    </source>
</reference>
<feature type="domain" description="Calx-beta" evidence="6">
    <location>
        <begin position="147"/>
        <end position="244"/>
    </location>
</feature>
<dbReference type="Gene3D" id="2.60.40.2030">
    <property type="match status" value="4"/>
</dbReference>
<keyword evidence="4" id="KW-0813">Transport</keyword>
<gene>
    <name evidence="7" type="ORF">V1I91_01315</name>
</gene>
<dbReference type="Proteomes" id="UP001356308">
    <property type="component" value="Unassembled WGS sequence"/>
</dbReference>
<evidence type="ECO:0000256" key="5">
    <source>
        <dbReference type="SAM" id="MobiDB-lite"/>
    </source>
</evidence>
<dbReference type="InterPro" id="IPR051171">
    <property type="entry name" value="CaCA"/>
</dbReference>
<proteinExistence type="predicted"/>
<accession>A0ABU7IP01</accession>
<keyword evidence="1" id="KW-0732">Signal</keyword>
<dbReference type="NCBIfam" id="TIGR04131">
    <property type="entry name" value="Bac_Flav_CTERM"/>
    <property type="match status" value="1"/>
</dbReference>
<dbReference type="InterPro" id="IPR003644">
    <property type="entry name" value="Calx_beta"/>
</dbReference>
<feature type="compositionally biased region" description="Acidic residues" evidence="5">
    <location>
        <begin position="1080"/>
        <end position="1093"/>
    </location>
</feature>
<dbReference type="PANTHER" id="PTHR11878">
    <property type="entry name" value="SODIUM/CALCIUM EXCHANGER"/>
    <property type="match status" value="1"/>
</dbReference>
<dbReference type="EMBL" id="JAZDDG010000001">
    <property type="protein sequence ID" value="MEE1974689.1"/>
    <property type="molecule type" value="Genomic_DNA"/>
</dbReference>
<keyword evidence="3" id="KW-0106">Calcium</keyword>
<dbReference type="InterPro" id="IPR044023">
    <property type="entry name" value="Ig_7"/>
</dbReference>
<evidence type="ECO:0000256" key="1">
    <source>
        <dbReference type="ARBA" id="ARBA00022729"/>
    </source>
</evidence>
<dbReference type="InterPro" id="IPR038081">
    <property type="entry name" value="CalX-like_sf"/>
</dbReference>
<dbReference type="Pfam" id="PF13585">
    <property type="entry name" value="CHU_C"/>
    <property type="match status" value="1"/>
</dbReference>
<sequence length="1494" mass="156966">MKLKAIFFLRNTYKKTIFKRLLHFCTLLLILISFTNVYGQTVRISNDENASEGIPTTTGSFAITVDAFTGNGSVEVNFTVLGSSTATSGVDYTISLAPVTVNYDFLTGGQEIVDVNVLDDFVLEGNETVTVVLTPSANYNIGGSGQATVIIADDDTAALTIDEESAQEGGSINFTVTLDNAVSAPFTVAIGYMDGTANGGDDYNDVPPADLSFTGTLGETQQFTVDTFDDNLVEGAETFTVNLTSSNNAIIDSDTATGTILNDDVGSVTVVTDPGRLTTYEDGGGGGNNGRFEINLSQPNTTGNDITVTYILEGTATSTGAGQDYNVNGTFGEVTFGDDDDQVRINVTPIDDNVVEGNEPVILTITGVSGSAYTAGSPSSATVTIIDDDNPGFTINESGSGTTTSEPNDTDSFTVVLTSAPASNVVLNIVSSDTGEGTTAPASLTFTAANFDIPRTVTVTGVNDNLVDGPQLYDITVSVNDASSDDAFDTLPDQIINATNTDDDVAGFVVTETGAGTTTSEPNVTDTFSVVLTSAPASNVVLNIASSNTGEGTVSPANLTFTSANFASPQIVTVTGVNDNVLDGAQLYDITVSVNDAASDDSFDSLPDQTINATNSDDDSATLTISDIAVNEDIASGNLVFNVTLSAAVAGGTTVPFSISNGSATGGGVDFTLTTNSPLSFDGTAEEVQPITVAIINDQLLELTETFTVELGNPSNGVTLAGSGGATGTINDDDNCVAAPTLNMDVPTTFCGTDGDIIFASNPDVNSLNDYTQSVNNDPNISLRWSRDSNPLEENSYLSPSEINSITEEFTYYGFFLDDNGTPTNFDDDCASGTIEVTLVLNPIPAAPTAENQERCGPGTVLLTATSASPSASINWYDALDSDTPLASGNSFTTPNLNTSRSYWVEAEENGCFSERIEVVVTIGIQVSTGTATNASICSVPENGPTIIDLDDRLTGEGSGVWSVDTDPSGMVSIDGSNIVDFRDLLAGEYVFTFTTTGSTAPCTENSINVIITVSSCETDDDNDGLLGGEEATLGTDPNNPDTDGDGIEDGVEVGPDTENPLDEDGDGIIDALESNTADTDSDGVNDQQDPDNDNPCIPNRENGICDFDGDDITDSDEITNGTDPDNPCDPNAEHPNCLPIDLEVLKAVDNIEATVGDTVTFTISVNNLDTTRNASEIVVDDFLGTSFNYVSSNASAGTYSEVTGEWLIPLITELGTETLQITATVTENGNYSNTAELLSSLPVDENMVNNTASVQLNVDLPEGIDLSIVKTVDVPNPLIGETITFTITVTNESENGETINNIAVQDVLDQGEDADYEIVSILDPSIGTYNLETGLWQIPSLINEQEATLQIVVRVLFEVIFANTAAYVSSSPADSNAENNSSVAEVNVNAPTPADPGFLFNQFSPNGDGTNDILRINLRNPITGSVEPIVYKIQIFDRYGNLVFETPEERTDPEIWDGTWEGKEAPKGTYFYILNYNVGNGPTLDKGWIQLIR</sequence>
<evidence type="ECO:0000256" key="2">
    <source>
        <dbReference type="ARBA" id="ARBA00022737"/>
    </source>
</evidence>
<dbReference type="InterPro" id="IPR047589">
    <property type="entry name" value="DUF11_rpt"/>
</dbReference>
<dbReference type="Pfam" id="PF01345">
    <property type="entry name" value="DUF11"/>
    <property type="match status" value="2"/>
</dbReference>